<dbReference type="CDD" id="cd06530">
    <property type="entry name" value="S26_SPase_I"/>
    <property type="match status" value="1"/>
</dbReference>
<dbReference type="Pfam" id="PF10502">
    <property type="entry name" value="Peptidase_S26"/>
    <property type="match status" value="1"/>
</dbReference>
<comment type="catalytic activity">
    <reaction evidence="1 7">
        <text>Cleavage of hydrophobic, N-terminal signal or leader sequences from secreted and periplasmic proteins.</text>
        <dbReference type="EC" id="3.4.21.89"/>
    </reaction>
</comment>
<dbReference type="NCBIfam" id="TIGR02227">
    <property type="entry name" value="sigpep_I_bact"/>
    <property type="match status" value="1"/>
</dbReference>
<evidence type="ECO:0000256" key="5">
    <source>
        <dbReference type="ARBA" id="ARBA00022670"/>
    </source>
</evidence>
<dbReference type="PANTHER" id="PTHR43390">
    <property type="entry name" value="SIGNAL PEPTIDASE I"/>
    <property type="match status" value="1"/>
</dbReference>
<evidence type="ECO:0000259" key="9">
    <source>
        <dbReference type="Pfam" id="PF10502"/>
    </source>
</evidence>
<evidence type="ECO:0000313" key="10">
    <source>
        <dbReference type="EMBL" id="MBP2024778.1"/>
    </source>
</evidence>
<dbReference type="InterPro" id="IPR019533">
    <property type="entry name" value="Peptidase_S26"/>
</dbReference>
<comment type="caution">
    <text evidence="10">The sequence shown here is derived from an EMBL/GenBank/DDBJ whole genome shotgun (WGS) entry which is preliminary data.</text>
</comment>
<dbReference type="PROSITE" id="PS00501">
    <property type="entry name" value="SPASE_I_1"/>
    <property type="match status" value="1"/>
</dbReference>
<dbReference type="PANTHER" id="PTHR43390:SF1">
    <property type="entry name" value="CHLOROPLAST PROCESSING PEPTIDASE"/>
    <property type="match status" value="1"/>
</dbReference>
<evidence type="ECO:0000256" key="2">
    <source>
        <dbReference type="ARBA" id="ARBA00004401"/>
    </source>
</evidence>
<accession>A0ABS4KAH1</accession>
<dbReference type="PROSITE" id="PS00760">
    <property type="entry name" value="SPASE_I_2"/>
    <property type="match status" value="1"/>
</dbReference>
<dbReference type="SUPFAM" id="SSF51306">
    <property type="entry name" value="LexA/Signal peptidase"/>
    <property type="match status" value="1"/>
</dbReference>
<evidence type="ECO:0000256" key="1">
    <source>
        <dbReference type="ARBA" id="ARBA00000677"/>
    </source>
</evidence>
<dbReference type="GO" id="GO:0009003">
    <property type="term" value="F:signal peptidase activity"/>
    <property type="evidence" value="ECO:0007669"/>
    <property type="project" value="UniProtKB-EC"/>
</dbReference>
<dbReference type="Gene3D" id="2.10.109.10">
    <property type="entry name" value="Umud Fragment, subunit A"/>
    <property type="match status" value="1"/>
</dbReference>
<evidence type="ECO:0000256" key="4">
    <source>
        <dbReference type="ARBA" id="ARBA00013208"/>
    </source>
</evidence>
<keyword evidence="11" id="KW-1185">Reference proteome</keyword>
<dbReference type="InterPro" id="IPR019757">
    <property type="entry name" value="Pept_S26A_signal_pept_1_Lys-AS"/>
</dbReference>
<comment type="subcellular location">
    <subcellularLocation>
        <location evidence="2">Cell membrane</location>
        <topology evidence="2">Single-pass type II membrane protein</topology>
    </subcellularLocation>
    <subcellularLocation>
        <location evidence="8">Membrane</location>
        <topology evidence="8">Single-pass type II membrane protein</topology>
    </subcellularLocation>
</comment>
<dbReference type="PRINTS" id="PR00727">
    <property type="entry name" value="LEADERPTASE"/>
</dbReference>
<evidence type="ECO:0000256" key="3">
    <source>
        <dbReference type="ARBA" id="ARBA00009370"/>
    </source>
</evidence>
<keyword evidence="7" id="KW-0472">Membrane</keyword>
<comment type="similarity">
    <text evidence="3 8">Belongs to the peptidase S26 family.</text>
</comment>
<evidence type="ECO:0000256" key="7">
    <source>
        <dbReference type="RuleBase" id="RU003993"/>
    </source>
</evidence>
<dbReference type="EC" id="3.4.21.89" evidence="4 7"/>
<dbReference type="RefSeq" id="WP_210060086.1">
    <property type="nucleotide sequence ID" value="NZ_JAGGLJ010000002.1"/>
</dbReference>
<dbReference type="EMBL" id="JAGGLJ010000002">
    <property type="protein sequence ID" value="MBP2024778.1"/>
    <property type="molecule type" value="Genomic_DNA"/>
</dbReference>
<gene>
    <name evidence="10" type="ORF">J2Z71_000294</name>
</gene>
<evidence type="ECO:0000256" key="6">
    <source>
        <dbReference type="ARBA" id="ARBA00022801"/>
    </source>
</evidence>
<sequence length="187" mass="21630">MENKNKEKETKENFFSFVSVFVIAIILAFFIRSFIFSSNLVIGESMEPTLHERNRLISLIFPKYFTDPKRGDIVIIDAPEEKGKEYIKRVIGIPGDNVEVIDGHFYINGDLYDEDYIEEGILTEIYNTDFWTLQENEFFVAGDNRRPGKSMDSRYFGPVNKKTIRGIVKLRFWPIKEIGIVGGLNGK</sequence>
<organism evidence="10 11">
    <name type="scientific">Peptoniphilus stercorisuis</name>
    <dbReference type="NCBI Taxonomy" id="1436965"/>
    <lineage>
        <taxon>Bacteria</taxon>
        <taxon>Bacillati</taxon>
        <taxon>Bacillota</taxon>
        <taxon>Tissierellia</taxon>
        <taxon>Tissierellales</taxon>
        <taxon>Peptoniphilaceae</taxon>
        <taxon>Peptoniphilus</taxon>
    </lineage>
</organism>
<name>A0ABS4KAH1_9FIRM</name>
<dbReference type="Proteomes" id="UP001519306">
    <property type="component" value="Unassembled WGS sequence"/>
</dbReference>
<protein>
    <recommendedName>
        <fullName evidence="4 7">Signal peptidase I</fullName>
        <ecNumber evidence="4 7">3.4.21.89</ecNumber>
    </recommendedName>
</protein>
<feature type="transmembrane region" description="Helical" evidence="7">
    <location>
        <begin position="14"/>
        <end position="35"/>
    </location>
</feature>
<dbReference type="InterPro" id="IPR019756">
    <property type="entry name" value="Pept_S26A_signal_pept_1_Ser-AS"/>
</dbReference>
<proteinExistence type="inferred from homology"/>
<keyword evidence="6 7" id="KW-0378">Hydrolase</keyword>
<keyword evidence="7" id="KW-0812">Transmembrane</keyword>
<dbReference type="InterPro" id="IPR036286">
    <property type="entry name" value="LexA/Signal_pep-like_sf"/>
</dbReference>
<evidence type="ECO:0000313" key="11">
    <source>
        <dbReference type="Proteomes" id="UP001519306"/>
    </source>
</evidence>
<evidence type="ECO:0000256" key="8">
    <source>
        <dbReference type="RuleBase" id="RU362042"/>
    </source>
</evidence>
<keyword evidence="7" id="KW-1133">Transmembrane helix</keyword>
<keyword evidence="5 7" id="KW-0645">Protease</keyword>
<dbReference type="InterPro" id="IPR000223">
    <property type="entry name" value="Pept_S26A_signal_pept_1"/>
</dbReference>
<feature type="domain" description="Peptidase S26" evidence="9">
    <location>
        <begin position="16"/>
        <end position="173"/>
    </location>
</feature>
<reference evidence="10 11" key="1">
    <citation type="submission" date="2021-03" db="EMBL/GenBank/DDBJ databases">
        <title>Genomic Encyclopedia of Type Strains, Phase IV (KMG-IV): sequencing the most valuable type-strain genomes for metagenomic binning, comparative biology and taxonomic classification.</title>
        <authorList>
            <person name="Goeker M."/>
        </authorList>
    </citation>
    <scope>NUCLEOTIDE SEQUENCE [LARGE SCALE GENOMIC DNA]</scope>
    <source>
        <strain evidence="10 11">DSM 27563</strain>
    </source>
</reference>